<reference evidence="8 9" key="1">
    <citation type="submission" date="2013-04" db="EMBL/GenBank/DDBJ databases">
        <authorList>
            <person name="McClelland M."/>
            <person name="Porwollik S."/>
            <person name="Desai P."/>
            <person name="Cheng P."/>
            <person name="Wollam A."/>
            <person name="Pepin K."/>
            <person name="Palsikar V.B."/>
            <person name="Fulton L."/>
            <person name="Fulton R."/>
            <person name="Delehaunty K."/>
            <person name="Fronick C."/>
            <person name="Godfrey J."/>
            <person name="Waligorski J."/>
            <person name="Appelbaum E."/>
            <person name="Tomlinson C."/>
            <person name="Warren W."/>
            <person name="Sodergren E."/>
            <person name="Weinstock G."/>
            <person name="Wilson R.K."/>
        </authorList>
    </citation>
    <scope>NUCLEOTIDE SEQUENCE [LARGE SCALE GENOMIC DNA]</scope>
    <source>
        <strain evidence="8 9">2009K0958</strain>
    </source>
</reference>
<dbReference type="InterPro" id="IPR002293">
    <property type="entry name" value="AA/rel_permease1"/>
</dbReference>
<gene>
    <name evidence="8" type="ORF">A673_02546</name>
</gene>
<evidence type="ECO:0000256" key="4">
    <source>
        <dbReference type="ARBA" id="ARBA00022692"/>
    </source>
</evidence>
<dbReference type="EMBL" id="ATFT01000047">
    <property type="protein sequence ID" value="EPI69349.1"/>
    <property type="molecule type" value="Genomic_DNA"/>
</dbReference>
<comment type="subcellular location">
    <subcellularLocation>
        <location evidence="1">Cell membrane</location>
        <topology evidence="1">Multi-pass membrane protein</topology>
    </subcellularLocation>
</comment>
<accession>A0A656IE22</accession>
<protein>
    <submittedName>
        <fullName evidence="8">Amino acid permease</fullName>
    </submittedName>
</protein>
<dbReference type="GO" id="GO:0022857">
    <property type="term" value="F:transmembrane transporter activity"/>
    <property type="evidence" value="ECO:0007669"/>
    <property type="project" value="InterPro"/>
</dbReference>
<name>A0A656IE22_SALE2</name>
<feature type="transmembrane region" description="Helical" evidence="7">
    <location>
        <begin position="234"/>
        <end position="253"/>
    </location>
</feature>
<feature type="transmembrane region" description="Helical" evidence="7">
    <location>
        <begin position="12"/>
        <end position="30"/>
    </location>
</feature>
<dbReference type="PIRSF" id="PIRSF006060">
    <property type="entry name" value="AA_transporter"/>
    <property type="match status" value="1"/>
</dbReference>
<dbReference type="Gene3D" id="1.20.1740.10">
    <property type="entry name" value="Amino acid/polyamine transporter I"/>
    <property type="match status" value="1"/>
</dbReference>
<feature type="transmembrane region" description="Helical" evidence="7">
    <location>
        <begin position="124"/>
        <end position="142"/>
    </location>
</feature>
<feature type="transmembrane region" description="Helical" evidence="7">
    <location>
        <begin position="42"/>
        <end position="63"/>
    </location>
</feature>
<evidence type="ECO:0000256" key="2">
    <source>
        <dbReference type="ARBA" id="ARBA00022448"/>
    </source>
</evidence>
<dbReference type="AlphaFoldDB" id="A0A656IE22"/>
<organism evidence="8 9">
    <name type="scientific">Salmonella enteritidis (strain 2009K0958)</name>
    <dbReference type="NCBI Taxonomy" id="1192586"/>
    <lineage>
        <taxon>Bacteria</taxon>
        <taxon>Pseudomonadati</taxon>
        <taxon>Pseudomonadota</taxon>
        <taxon>Gammaproteobacteria</taxon>
        <taxon>Enterobacterales</taxon>
        <taxon>Enterobacteriaceae</taxon>
        <taxon>Salmonella</taxon>
    </lineage>
</organism>
<sequence>MAMSNTNSGLLGIKDIVFMNVIAILSLRQIPNVAPYGASAMLLWVIAAFCLFFPLAMVCGELSTGWPKDGGIFVWIKEAFGKRIAWIVVVCFLFSCVLFFPLMLQFGFTALGYMIGGGLAENKAFIGIGSAVIFWLLTLMNIRGMEWTKIINSISAWCGVFIPSAILILLAVVWLCTGHQMQTDYTTAKNWIPDLGHWDTIVFLSSMMFAFAGLEVAPMIAGRTRNPQRDFPRAMAVSAAVIVGIYMVGTWALNTLLPAGKTDIVAGVMQAMHAAADTLHMPWLIPVMAICMFFGALGQINSWLVGPIYMLQEASREDNLLGDRIGKLHPVWKTPAFALTVQAIIVTVLCFSTFISPSVAAAYWMLTALTTITYFIPYLVMFPAFWRLRKTQPDTPRSFKIPGKVLPAILPALGFLSIAFAVALLFIPPSQIDMGGYFQYAGKIIGGAVLAVVVAEYIYHRAQKRNARLSMAGGK</sequence>
<keyword evidence="3" id="KW-1003">Cell membrane</keyword>
<dbReference type="InterPro" id="IPR050367">
    <property type="entry name" value="APC_superfamily"/>
</dbReference>
<evidence type="ECO:0000256" key="5">
    <source>
        <dbReference type="ARBA" id="ARBA00022989"/>
    </source>
</evidence>
<evidence type="ECO:0000313" key="9">
    <source>
        <dbReference type="Proteomes" id="UP000014535"/>
    </source>
</evidence>
<evidence type="ECO:0000256" key="3">
    <source>
        <dbReference type="ARBA" id="ARBA00022475"/>
    </source>
</evidence>
<keyword evidence="4 7" id="KW-0812">Transmembrane</keyword>
<comment type="caution">
    <text evidence="8">The sequence shown here is derived from an EMBL/GenBank/DDBJ whole genome shotgun (WGS) entry which is preliminary data.</text>
</comment>
<keyword evidence="5 7" id="KW-1133">Transmembrane helix</keyword>
<dbReference type="PANTHER" id="PTHR42770">
    <property type="entry name" value="AMINO ACID TRANSPORTER-RELATED"/>
    <property type="match status" value="1"/>
</dbReference>
<dbReference type="Proteomes" id="UP000014535">
    <property type="component" value="Unassembled WGS sequence"/>
</dbReference>
<feature type="transmembrane region" description="Helical" evidence="7">
    <location>
        <begin position="84"/>
        <end position="104"/>
    </location>
</feature>
<dbReference type="SUPFAM" id="SSF81665">
    <property type="entry name" value="Calcium ATPase, transmembrane domain M"/>
    <property type="match status" value="1"/>
</dbReference>
<evidence type="ECO:0000256" key="1">
    <source>
        <dbReference type="ARBA" id="ARBA00004651"/>
    </source>
</evidence>
<evidence type="ECO:0000313" key="8">
    <source>
        <dbReference type="EMBL" id="EPI69349.1"/>
    </source>
</evidence>
<dbReference type="GO" id="GO:0005886">
    <property type="term" value="C:plasma membrane"/>
    <property type="evidence" value="ECO:0007669"/>
    <property type="project" value="UniProtKB-SubCell"/>
</dbReference>
<proteinExistence type="predicted"/>
<evidence type="ECO:0000256" key="6">
    <source>
        <dbReference type="ARBA" id="ARBA00023136"/>
    </source>
</evidence>
<dbReference type="InterPro" id="IPR023298">
    <property type="entry name" value="ATPase_P-typ_TM_dom_sf"/>
</dbReference>
<feature type="transmembrane region" description="Helical" evidence="7">
    <location>
        <begin position="195"/>
        <end position="214"/>
    </location>
</feature>
<feature type="transmembrane region" description="Helical" evidence="7">
    <location>
        <begin position="440"/>
        <end position="459"/>
    </location>
</feature>
<feature type="transmembrane region" description="Helical" evidence="7">
    <location>
        <begin position="332"/>
        <end position="355"/>
    </location>
</feature>
<feature type="transmembrane region" description="Helical" evidence="7">
    <location>
        <begin position="154"/>
        <end position="175"/>
    </location>
</feature>
<dbReference type="PANTHER" id="PTHR42770:SF15">
    <property type="entry name" value="GLUTAMATE_GAMMA-AMINOBUTYRATE ANTIPORTER-RELATED"/>
    <property type="match status" value="1"/>
</dbReference>
<dbReference type="Pfam" id="PF13520">
    <property type="entry name" value="AA_permease_2"/>
    <property type="match status" value="1"/>
</dbReference>
<feature type="transmembrane region" description="Helical" evidence="7">
    <location>
        <begin position="361"/>
        <end position="385"/>
    </location>
</feature>
<keyword evidence="6 7" id="KW-0472">Membrane</keyword>
<evidence type="ECO:0000256" key="7">
    <source>
        <dbReference type="SAM" id="Phobius"/>
    </source>
</evidence>
<keyword evidence="2" id="KW-0813">Transport</keyword>
<feature type="transmembrane region" description="Helical" evidence="7">
    <location>
        <begin position="283"/>
        <end position="311"/>
    </location>
</feature>
<feature type="transmembrane region" description="Helical" evidence="7">
    <location>
        <begin position="405"/>
        <end position="428"/>
    </location>
</feature>